<reference evidence="2" key="1">
    <citation type="submission" date="2024-03" db="EMBL/GenBank/DDBJ databases">
        <title>WGS assembly of Saponaria officinalis var. Norfolk2.</title>
        <authorList>
            <person name="Jenkins J."/>
            <person name="Shu S."/>
            <person name="Grimwood J."/>
            <person name="Barry K."/>
            <person name="Goodstein D."/>
            <person name="Schmutz J."/>
            <person name="Leebens-Mack J."/>
            <person name="Osbourn A."/>
        </authorList>
    </citation>
    <scope>NUCLEOTIDE SEQUENCE [LARGE SCALE GENOMIC DNA]</scope>
    <source>
        <strain evidence="2">JIC</strain>
    </source>
</reference>
<dbReference type="Gene3D" id="2.40.70.10">
    <property type="entry name" value="Acid Proteases"/>
    <property type="match status" value="1"/>
</dbReference>
<accession>A0AAW1HHU2</accession>
<organism evidence="2 3">
    <name type="scientific">Saponaria officinalis</name>
    <name type="common">Common soapwort</name>
    <name type="synonym">Lychnis saponaria</name>
    <dbReference type="NCBI Taxonomy" id="3572"/>
    <lineage>
        <taxon>Eukaryota</taxon>
        <taxon>Viridiplantae</taxon>
        <taxon>Streptophyta</taxon>
        <taxon>Embryophyta</taxon>
        <taxon>Tracheophyta</taxon>
        <taxon>Spermatophyta</taxon>
        <taxon>Magnoliopsida</taxon>
        <taxon>eudicotyledons</taxon>
        <taxon>Gunneridae</taxon>
        <taxon>Pentapetalae</taxon>
        <taxon>Caryophyllales</taxon>
        <taxon>Caryophyllaceae</taxon>
        <taxon>Caryophylleae</taxon>
        <taxon>Saponaria</taxon>
    </lineage>
</organism>
<dbReference type="InterPro" id="IPR021109">
    <property type="entry name" value="Peptidase_aspartic_dom_sf"/>
</dbReference>
<keyword evidence="1" id="KW-0472">Membrane</keyword>
<keyword evidence="1" id="KW-0812">Transmembrane</keyword>
<dbReference type="CDD" id="cd00303">
    <property type="entry name" value="retropepsin_like"/>
    <property type="match status" value="1"/>
</dbReference>
<name>A0AAW1HHU2_SAPOF</name>
<evidence type="ECO:0000313" key="2">
    <source>
        <dbReference type="EMBL" id="KAK9675813.1"/>
    </source>
</evidence>
<gene>
    <name evidence="2" type="ORF">RND81_11G033000</name>
</gene>
<dbReference type="EMBL" id="JBDFQZ010000011">
    <property type="protein sequence ID" value="KAK9675813.1"/>
    <property type="molecule type" value="Genomic_DNA"/>
</dbReference>
<proteinExistence type="predicted"/>
<evidence type="ECO:0000256" key="1">
    <source>
        <dbReference type="SAM" id="Phobius"/>
    </source>
</evidence>
<comment type="caution">
    <text evidence="2">The sequence shown here is derived from an EMBL/GenBank/DDBJ whole genome shotgun (WGS) entry which is preliminary data.</text>
</comment>
<evidence type="ECO:0000313" key="3">
    <source>
        <dbReference type="Proteomes" id="UP001443914"/>
    </source>
</evidence>
<feature type="transmembrane region" description="Helical" evidence="1">
    <location>
        <begin position="350"/>
        <end position="371"/>
    </location>
</feature>
<dbReference type="Proteomes" id="UP001443914">
    <property type="component" value="Unassembled WGS sequence"/>
</dbReference>
<sequence length="377" mass="42961">MENQIQQLQSQLAEQSTQTRKLETQFAQMMLMMKNIQEVLQTSPNSPNNSVHSNHSDSNSKSLGYMPRIEFPVFEGSNSSLWLKKFVRYFSLCQIPDAQKVDLAALNMIGKAELWVISYLVVHKGVEWDTFVVDLLSRFRDDLLNPLQWLKQLNMLDFRRRHLHLLEISIVFRKPRFVRTTNSSSISLKTPFSSDQPQPNTRTFIPASVRAENLATGECYYCNQPYDKNHTCQFKKTHVFTVEVLGEDDLVDTVIVDDIYDSSDLSEPCIFVNALVGSQGFQTMRVVGSVGRKPLHVLIDSGSTHNFLDLFLAQKWGCKLDSIAPQAVAVTDGSHLACQFRCKDFTWVNFLKWGLILMLYASFCCCVLMEVTSSMPS</sequence>
<dbReference type="AlphaFoldDB" id="A0AAW1HHU2"/>
<keyword evidence="3" id="KW-1185">Reference proteome</keyword>
<protein>
    <submittedName>
        <fullName evidence="2">Uncharacterized protein</fullName>
    </submittedName>
</protein>
<keyword evidence="1" id="KW-1133">Transmembrane helix</keyword>